<evidence type="ECO:0000313" key="1">
    <source>
        <dbReference type="EMBL" id="KAJ8680900.1"/>
    </source>
</evidence>
<sequence>HPRGTSSTTTGVSFEAEGGIRNPACQDEDSLENKPSTQQQQQQSQNSRLAVRKLEEQQHQQQQQSKIHERSQKIMTVCNTKLPWRLSANFVVAVVVTAAMGLGELGLIPNQKIGFYCNDPSIKHKFTGDTISTVALVVITMVVPALVIWATEWSCYSSESYKSLESGLSSRSRQFWKWYGYYTLGSYYLVFIVECLKVIVGEPRPHFIDSCRPKEIANCTNQYLTTYTCTNTELSWFYVNDSDKSFPSGHSALSVFMATYLVWYLQIRLPSRLTLVLVKPWLQCLAVLWGAVCCMSRIIDHRHHWWDVLIGASLGLGFGLFVVRVFCRRFRCDCSKPLLSSCTSPTPGAVYNSNGSAMGIGHHHSNGKQRHQSVKKLLSNGSSVDASDDRELGTWTA</sequence>
<comment type="caution">
    <text evidence="1">The sequence shown here is derived from an EMBL/GenBank/DDBJ whole genome shotgun (WGS) entry which is preliminary data.</text>
</comment>
<dbReference type="EMBL" id="CM056742">
    <property type="protein sequence ID" value="KAJ8680900.1"/>
    <property type="molecule type" value="Genomic_DNA"/>
</dbReference>
<dbReference type="Proteomes" id="UP001239111">
    <property type="component" value="Chromosome 2"/>
</dbReference>
<protein>
    <submittedName>
        <fullName evidence="1">Uncharacterized protein</fullName>
    </submittedName>
</protein>
<reference evidence="1" key="1">
    <citation type="submission" date="2023-04" db="EMBL/GenBank/DDBJ databases">
        <title>A chromosome-level genome assembly of the parasitoid wasp Eretmocerus hayati.</title>
        <authorList>
            <person name="Zhong Y."/>
            <person name="Liu S."/>
            <person name="Liu Y."/>
        </authorList>
    </citation>
    <scope>NUCLEOTIDE SEQUENCE</scope>
    <source>
        <strain evidence="1">ZJU_SS_LIU_2023</strain>
    </source>
</reference>
<accession>A0ACC2PBW3</accession>
<gene>
    <name evidence="1" type="ORF">QAD02_016687</name>
</gene>
<proteinExistence type="predicted"/>
<feature type="non-terminal residue" evidence="1">
    <location>
        <position position="1"/>
    </location>
</feature>
<evidence type="ECO:0000313" key="2">
    <source>
        <dbReference type="Proteomes" id="UP001239111"/>
    </source>
</evidence>
<name>A0ACC2PBW3_9HYME</name>
<keyword evidence="2" id="KW-1185">Reference proteome</keyword>
<organism evidence="1 2">
    <name type="scientific">Eretmocerus hayati</name>
    <dbReference type="NCBI Taxonomy" id="131215"/>
    <lineage>
        <taxon>Eukaryota</taxon>
        <taxon>Metazoa</taxon>
        <taxon>Ecdysozoa</taxon>
        <taxon>Arthropoda</taxon>
        <taxon>Hexapoda</taxon>
        <taxon>Insecta</taxon>
        <taxon>Pterygota</taxon>
        <taxon>Neoptera</taxon>
        <taxon>Endopterygota</taxon>
        <taxon>Hymenoptera</taxon>
        <taxon>Apocrita</taxon>
        <taxon>Proctotrupomorpha</taxon>
        <taxon>Chalcidoidea</taxon>
        <taxon>Aphelinidae</taxon>
        <taxon>Aphelininae</taxon>
        <taxon>Eretmocerus</taxon>
    </lineage>
</organism>